<feature type="non-terminal residue" evidence="4">
    <location>
        <position position="1"/>
    </location>
</feature>
<dbReference type="Proteomes" id="UP000284006">
    <property type="component" value="Unassembled WGS sequence"/>
</dbReference>
<dbReference type="AlphaFoldDB" id="A0A418XTQ2"/>
<evidence type="ECO:0000313" key="4">
    <source>
        <dbReference type="EMBL" id="RJG16071.1"/>
    </source>
</evidence>
<dbReference type="EC" id="2.7.7.65" evidence="1"/>
<dbReference type="InterPro" id="IPR029787">
    <property type="entry name" value="Nucleotide_cyclase"/>
</dbReference>
<evidence type="ECO:0000259" key="3">
    <source>
        <dbReference type="PROSITE" id="PS50887"/>
    </source>
</evidence>
<dbReference type="InterPro" id="IPR050469">
    <property type="entry name" value="Diguanylate_Cyclase"/>
</dbReference>
<comment type="catalytic activity">
    <reaction evidence="2">
        <text>2 GTP = 3',3'-c-di-GMP + 2 diphosphate</text>
        <dbReference type="Rhea" id="RHEA:24898"/>
        <dbReference type="ChEBI" id="CHEBI:33019"/>
        <dbReference type="ChEBI" id="CHEBI:37565"/>
        <dbReference type="ChEBI" id="CHEBI:58805"/>
        <dbReference type="EC" id="2.7.7.65"/>
    </reaction>
</comment>
<reference evidence="4 5" key="1">
    <citation type="submission" date="2018-09" db="EMBL/GenBank/DDBJ databases">
        <authorList>
            <person name="Zhu H."/>
        </authorList>
    </citation>
    <scope>NUCLEOTIDE SEQUENCE [LARGE SCALE GENOMIC DNA]</scope>
    <source>
        <strain evidence="4 5">K1S02-61</strain>
    </source>
</reference>
<protein>
    <recommendedName>
        <fullName evidence="1">diguanylate cyclase</fullName>
        <ecNumber evidence="1">2.7.7.65</ecNumber>
    </recommendedName>
</protein>
<proteinExistence type="predicted"/>
<dbReference type="GO" id="GO:0052621">
    <property type="term" value="F:diguanylate cyclase activity"/>
    <property type="evidence" value="ECO:0007669"/>
    <property type="project" value="UniProtKB-EC"/>
</dbReference>
<dbReference type="CDD" id="cd01949">
    <property type="entry name" value="GGDEF"/>
    <property type="match status" value="1"/>
</dbReference>
<feature type="domain" description="GGDEF" evidence="3">
    <location>
        <begin position="1"/>
        <end position="86"/>
    </location>
</feature>
<dbReference type="InterPro" id="IPR043128">
    <property type="entry name" value="Rev_trsase/Diguanyl_cyclase"/>
</dbReference>
<dbReference type="PROSITE" id="PS50887">
    <property type="entry name" value="GGDEF"/>
    <property type="match status" value="1"/>
</dbReference>
<comment type="caution">
    <text evidence="4">The sequence shown here is derived from an EMBL/GenBank/DDBJ whole genome shotgun (WGS) entry which is preliminary data.</text>
</comment>
<dbReference type="RefSeq" id="WP_147373861.1">
    <property type="nucleotide sequence ID" value="NZ_QYUP01000110.1"/>
</dbReference>
<dbReference type="PANTHER" id="PTHR45138">
    <property type="entry name" value="REGULATORY COMPONENTS OF SENSORY TRANSDUCTION SYSTEM"/>
    <property type="match status" value="1"/>
</dbReference>
<dbReference type="Gene3D" id="3.30.70.270">
    <property type="match status" value="1"/>
</dbReference>
<dbReference type="GO" id="GO:0005886">
    <property type="term" value="C:plasma membrane"/>
    <property type="evidence" value="ECO:0007669"/>
    <property type="project" value="TreeGrafter"/>
</dbReference>
<dbReference type="GO" id="GO:1902201">
    <property type="term" value="P:negative regulation of bacterial-type flagellum-dependent cell motility"/>
    <property type="evidence" value="ECO:0007669"/>
    <property type="project" value="TreeGrafter"/>
</dbReference>
<dbReference type="OrthoDB" id="9813903at2"/>
<keyword evidence="5" id="KW-1185">Reference proteome</keyword>
<dbReference type="GO" id="GO:0043709">
    <property type="term" value="P:cell adhesion involved in single-species biofilm formation"/>
    <property type="evidence" value="ECO:0007669"/>
    <property type="project" value="TreeGrafter"/>
</dbReference>
<evidence type="ECO:0000256" key="1">
    <source>
        <dbReference type="ARBA" id="ARBA00012528"/>
    </source>
</evidence>
<organism evidence="4 5">
    <name type="scientific">Massilia cavernae</name>
    <dbReference type="NCBI Taxonomy" id="2320864"/>
    <lineage>
        <taxon>Bacteria</taxon>
        <taxon>Pseudomonadati</taxon>
        <taxon>Pseudomonadota</taxon>
        <taxon>Betaproteobacteria</taxon>
        <taxon>Burkholderiales</taxon>
        <taxon>Oxalobacteraceae</taxon>
        <taxon>Telluria group</taxon>
        <taxon>Massilia</taxon>
    </lineage>
</organism>
<name>A0A418XTQ2_9BURK</name>
<dbReference type="SUPFAM" id="SSF55073">
    <property type="entry name" value="Nucleotide cyclase"/>
    <property type="match status" value="1"/>
</dbReference>
<accession>A0A418XTQ2</accession>
<dbReference type="Pfam" id="PF00990">
    <property type="entry name" value="GGDEF"/>
    <property type="match status" value="1"/>
</dbReference>
<dbReference type="InterPro" id="IPR000160">
    <property type="entry name" value="GGDEF_dom"/>
</dbReference>
<dbReference type="EMBL" id="QYUP01000110">
    <property type="protein sequence ID" value="RJG16071.1"/>
    <property type="molecule type" value="Genomic_DNA"/>
</dbReference>
<dbReference type="PANTHER" id="PTHR45138:SF9">
    <property type="entry name" value="DIGUANYLATE CYCLASE DGCM-RELATED"/>
    <property type="match status" value="1"/>
</dbReference>
<dbReference type="NCBIfam" id="TIGR00254">
    <property type="entry name" value="GGDEF"/>
    <property type="match status" value="1"/>
</dbReference>
<gene>
    <name evidence="4" type="ORF">D3872_11270</name>
</gene>
<evidence type="ECO:0000313" key="5">
    <source>
        <dbReference type="Proteomes" id="UP000284006"/>
    </source>
</evidence>
<evidence type="ECO:0000256" key="2">
    <source>
        <dbReference type="ARBA" id="ARBA00034247"/>
    </source>
</evidence>
<sequence length="91" mass="9500">MGRLGGEEFALALPGTDLGGALQVAERLRGAVEAAVLPRTGHALTVSIGVALIDPREHINAALARADHALYQAKSGGRNRVECGEPMLRFA</sequence>